<keyword evidence="3" id="KW-0731">Sigma factor</keyword>
<evidence type="ECO:0000259" key="6">
    <source>
        <dbReference type="Pfam" id="PF08281"/>
    </source>
</evidence>
<reference evidence="7 8" key="1">
    <citation type="journal article" date="2016" name="Int. J. Syst. Evol. Microbiol.">
        <title>Agromyces aureus sp. nov., isolated from the rhizosphere of Salix caprea L. grown in a heavy-metal-contaminated soil.</title>
        <authorList>
            <person name="Corretto E."/>
            <person name="Antonielli L."/>
            <person name="Sessitsch A."/>
            <person name="Compant S."/>
            <person name="Gorfer M."/>
            <person name="Kuffner M."/>
            <person name="Brader G."/>
        </authorList>
    </citation>
    <scope>NUCLEOTIDE SEQUENCE [LARGE SCALE GENOMIC DNA]</scope>
    <source>
        <strain evidence="7 8">AR33</strain>
    </source>
</reference>
<accession>A0A191WAY3</accession>
<evidence type="ECO:0000259" key="5">
    <source>
        <dbReference type="Pfam" id="PF04542"/>
    </source>
</evidence>
<comment type="similarity">
    <text evidence="1">Belongs to the sigma-70 factor family. ECF subfamily.</text>
</comment>
<dbReference type="RefSeq" id="WP_067871613.1">
    <property type="nucleotide sequence ID" value="NZ_CP013979.1"/>
</dbReference>
<reference evidence="8" key="2">
    <citation type="submission" date="2016-01" db="EMBL/GenBank/DDBJ databases">
        <title>Complete genome sequence of Agromyces aureus AR33T and comparison with related organisms.</title>
        <authorList>
            <person name="Corretto E."/>
            <person name="Antonielli L."/>
            <person name="Sessitsch A."/>
            <person name="Brader G."/>
        </authorList>
    </citation>
    <scope>NUCLEOTIDE SEQUENCE [LARGE SCALE GENOMIC DNA]</scope>
    <source>
        <strain evidence="8">AR33</strain>
    </source>
</reference>
<keyword evidence="8" id="KW-1185">Reference proteome</keyword>
<proteinExistence type="inferred from homology"/>
<dbReference type="Gene3D" id="1.10.10.10">
    <property type="entry name" value="Winged helix-like DNA-binding domain superfamily/Winged helix DNA-binding domain"/>
    <property type="match status" value="1"/>
</dbReference>
<dbReference type="GO" id="GO:0003677">
    <property type="term" value="F:DNA binding"/>
    <property type="evidence" value="ECO:0007669"/>
    <property type="project" value="InterPro"/>
</dbReference>
<dbReference type="GO" id="GO:0016987">
    <property type="term" value="F:sigma factor activity"/>
    <property type="evidence" value="ECO:0007669"/>
    <property type="project" value="UniProtKB-KW"/>
</dbReference>
<dbReference type="InterPro" id="IPR014284">
    <property type="entry name" value="RNA_pol_sigma-70_dom"/>
</dbReference>
<evidence type="ECO:0000313" key="7">
    <source>
        <dbReference type="EMBL" id="ANJ25415.1"/>
    </source>
</evidence>
<keyword evidence="2" id="KW-0805">Transcription regulation</keyword>
<evidence type="ECO:0000256" key="1">
    <source>
        <dbReference type="ARBA" id="ARBA00010641"/>
    </source>
</evidence>
<dbReference type="SUPFAM" id="SSF88946">
    <property type="entry name" value="Sigma2 domain of RNA polymerase sigma factors"/>
    <property type="match status" value="1"/>
</dbReference>
<dbReference type="KEGG" id="agy:ATC03_00145"/>
<evidence type="ECO:0000256" key="3">
    <source>
        <dbReference type="ARBA" id="ARBA00023082"/>
    </source>
</evidence>
<gene>
    <name evidence="7" type="ORF">ATC03_00145</name>
</gene>
<dbReference type="InterPro" id="IPR036388">
    <property type="entry name" value="WH-like_DNA-bd_sf"/>
</dbReference>
<dbReference type="EMBL" id="CP013979">
    <property type="protein sequence ID" value="ANJ25415.1"/>
    <property type="molecule type" value="Genomic_DNA"/>
</dbReference>
<dbReference type="Proteomes" id="UP000078437">
    <property type="component" value="Chromosome"/>
</dbReference>
<dbReference type="CDD" id="cd06171">
    <property type="entry name" value="Sigma70_r4"/>
    <property type="match status" value="1"/>
</dbReference>
<sequence length="177" mass="19817">MGEREFEALFRTYHPVLVSAAYNRLSDIGDAEDAAAEVFAQAWRRREEATHVLTIAWLYSTLRNVVGNQYRGRTRHARRVEQAESAHRDPATGTSDDALDVRAAVNRLDPADRELIWMAYWEDLTRDEMAEILGCSAATLRVRLHRAKKRLELSLAALANDPGDAGSPVVTVNEGTL</sequence>
<evidence type="ECO:0000256" key="2">
    <source>
        <dbReference type="ARBA" id="ARBA00023015"/>
    </source>
</evidence>
<dbReference type="Pfam" id="PF08281">
    <property type="entry name" value="Sigma70_r4_2"/>
    <property type="match status" value="1"/>
</dbReference>
<dbReference type="NCBIfam" id="TIGR02937">
    <property type="entry name" value="sigma70-ECF"/>
    <property type="match status" value="1"/>
</dbReference>
<protein>
    <recommendedName>
        <fullName evidence="9">RNA polymerase subunit sigma-70</fullName>
    </recommendedName>
</protein>
<feature type="domain" description="RNA polymerase sigma factor 70 region 4 type 2" evidence="6">
    <location>
        <begin position="100"/>
        <end position="151"/>
    </location>
</feature>
<dbReference type="InterPro" id="IPR013325">
    <property type="entry name" value="RNA_pol_sigma_r2"/>
</dbReference>
<dbReference type="Pfam" id="PF04542">
    <property type="entry name" value="Sigma70_r2"/>
    <property type="match status" value="1"/>
</dbReference>
<dbReference type="PANTHER" id="PTHR43133:SF25">
    <property type="entry name" value="RNA POLYMERASE SIGMA FACTOR RFAY-RELATED"/>
    <property type="match status" value="1"/>
</dbReference>
<dbReference type="InterPro" id="IPR013324">
    <property type="entry name" value="RNA_pol_sigma_r3/r4-like"/>
</dbReference>
<evidence type="ECO:0008006" key="9">
    <source>
        <dbReference type="Google" id="ProtNLM"/>
    </source>
</evidence>
<dbReference type="OrthoDB" id="4184921at2"/>
<evidence type="ECO:0000313" key="8">
    <source>
        <dbReference type="Proteomes" id="UP000078437"/>
    </source>
</evidence>
<dbReference type="InterPro" id="IPR007627">
    <property type="entry name" value="RNA_pol_sigma70_r2"/>
</dbReference>
<dbReference type="SUPFAM" id="SSF88659">
    <property type="entry name" value="Sigma3 and sigma4 domains of RNA polymerase sigma factors"/>
    <property type="match status" value="1"/>
</dbReference>
<dbReference type="GO" id="GO:0006352">
    <property type="term" value="P:DNA-templated transcription initiation"/>
    <property type="evidence" value="ECO:0007669"/>
    <property type="project" value="InterPro"/>
</dbReference>
<dbReference type="STRING" id="453304.ATC03_00145"/>
<dbReference type="PANTHER" id="PTHR43133">
    <property type="entry name" value="RNA POLYMERASE ECF-TYPE SIGMA FACTO"/>
    <property type="match status" value="1"/>
</dbReference>
<keyword evidence="4" id="KW-0804">Transcription</keyword>
<organism evidence="7 8">
    <name type="scientific">Agromyces aureus</name>
    <dbReference type="NCBI Taxonomy" id="453304"/>
    <lineage>
        <taxon>Bacteria</taxon>
        <taxon>Bacillati</taxon>
        <taxon>Actinomycetota</taxon>
        <taxon>Actinomycetes</taxon>
        <taxon>Micrococcales</taxon>
        <taxon>Microbacteriaceae</taxon>
        <taxon>Agromyces</taxon>
    </lineage>
</organism>
<dbReference type="Gene3D" id="1.10.1740.10">
    <property type="match status" value="1"/>
</dbReference>
<dbReference type="InterPro" id="IPR013249">
    <property type="entry name" value="RNA_pol_sigma70_r4_t2"/>
</dbReference>
<name>A0A191WAY3_9MICO</name>
<feature type="domain" description="RNA polymerase sigma-70 region 2" evidence="5">
    <location>
        <begin position="9"/>
        <end position="75"/>
    </location>
</feature>
<evidence type="ECO:0000256" key="4">
    <source>
        <dbReference type="ARBA" id="ARBA00023163"/>
    </source>
</evidence>
<dbReference type="AlphaFoldDB" id="A0A191WAY3"/>
<dbReference type="InterPro" id="IPR039425">
    <property type="entry name" value="RNA_pol_sigma-70-like"/>
</dbReference>